<sequence>MTTDLHEPAAFDATHPVNDRYTPVESAELAALAELFDGGTLSGGAPEVEAYENALRDFFDVGYAVAVNSGSSALPTALVALGIGPGTEVIVPAVAPIPTAMPILTCGATPVIVDVLPGSLALDPDDVSGILTARTKAAITVPLWGYPTDDTDARALLTDAGVPVVEDAAQAHGTITGGRYAGTTGTIGCFSTHDRKLLSTGEGGFVLTDRADLYERIEHYTRLGHLRGNTHGVNYKLAGPLAAIGLLRLARLPEQLATRHANAHQILDQLPEGGRLTELTYPNGDQPNYYNLVLTTDGPGTQVAHRFADAGLPPDSIRYGYRPLYQQPLFAPYARPCPNAEHLATTTIQLPVHPGLHAAALRWIAECVAAIAQRESESP</sequence>
<evidence type="ECO:0000256" key="2">
    <source>
        <dbReference type="PIRSR" id="PIRSR000390-1"/>
    </source>
</evidence>
<dbReference type="EMBL" id="AP022870">
    <property type="protein sequence ID" value="BCB81212.1"/>
    <property type="molecule type" value="Genomic_DNA"/>
</dbReference>
<dbReference type="Gene3D" id="3.40.640.10">
    <property type="entry name" value="Type I PLP-dependent aspartate aminotransferase-like (Major domain)"/>
    <property type="match status" value="1"/>
</dbReference>
<evidence type="ECO:0000313" key="5">
    <source>
        <dbReference type="EMBL" id="BCB81212.1"/>
    </source>
</evidence>
<evidence type="ECO:0000256" key="4">
    <source>
        <dbReference type="RuleBase" id="RU004508"/>
    </source>
</evidence>
<comment type="similarity">
    <text evidence="4">Belongs to the DegT/DnrJ/EryC1 family.</text>
</comment>
<evidence type="ECO:0000313" key="6">
    <source>
        <dbReference type="Proteomes" id="UP000502508"/>
    </source>
</evidence>
<reference evidence="5 6" key="1">
    <citation type="submission" date="2020-03" db="EMBL/GenBank/DDBJ databases">
        <title>Whole genome shotgun sequence of Phytohabitans flavus NBRC 107702.</title>
        <authorList>
            <person name="Komaki H."/>
            <person name="Tamura T."/>
        </authorList>
    </citation>
    <scope>NUCLEOTIDE SEQUENCE [LARGE SCALE GENOMIC DNA]</scope>
    <source>
        <strain evidence="5 6">NBRC 107702</strain>
    </source>
</reference>
<accession>A0A6F8Y522</accession>
<keyword evidence="6" id="KW-1185">Reference proteome</keyword>
<dbReference type="PANTHER" id="PTHR30244">
    <property type="entry name" value="TRANSAMINASE"/>
    <property type="match status" value="1"/>
</dbReference>
<dbReference type="GO" id="GO:0008483">
    <property type="term" value="F:transaminase activity"/>
    <property type="evidence" value="ECO:0007669"/>
    <property type="project" value="UniProtKB-KW"/>
</dbReference>
<evidence type="ECO:0000256" key="1">
    <source>
        <dbReference type="ARBA" id="ARBA00001933"/>
    </source>
</evidence>
<dbReference type="InterPro" id="IPR015422">
    <property type="entry name" value="PyrdxlP-dep_Trfase_small"/>
</dbReference>
<feature type="modified residue" description="N6-(pyridoxal phosphate)lysine" evidence="3">
    <location>
        <position position="196"/>
    </location>
</feature>
<dbReference type="Proteomes" id="UP000502508">
    <property type="component" value="Chromosome"/>
</dbReference>
<proteinExistence type="inferred from homology"/>
<dbReference type="InterPro" id="IPR015424">
    <property type="entry name" value="PyrdxlP-dep_Trfase"/>
</dbReference>
<organism evidence="5 6">
    <name type="scientific">Phytohabitans flavus</name>
    <dbReference type="NCBI Taxonomy" id="1076124"/>
    <lineage>
        <taxon>Bacteria</taxon>
        <taxon>Bacillati</taxon>
        <taxon>Actinomycetota</taxon>
        <taxon>Actinomycetes</taxon>
        <taxon>Micromonosporales</taxon>
        <taxon>Micromonosporaceae</taxon>
    </lineage>
</organism>
<dbReference type="PIRSF" id="PIRSF000390">
    <property type="entry name" value="PLP_StrS"/>
    <property type="match status" value="1"/>
</dbReference>
<dbReference type="InterPro" id="IPR000653">
    <property type="entry name" value="DegT/StrS_aminotransferase"/>
</dbReference>
<dbReference type="SUPFAM" id="SSF53383">
    <property type="entry name" value="PLP-dependent transferases"/>
    <property type="match status" value="1"/>
</dbReference>
<name>A0A6F8Y522_9ACTN</name>
<feature type="active site" description="Proton acceptor" evidence="2">
    <location>
        <position position="196"/>
    </location>
</feature>
<reference evidence="5 6" key="2">
    <citation type="submission" date="2020-03" db="EMBL/GenBank/DDBJ databases">
        <authorList>
            <person name="Ichikawa N."/>
            <person name="Kimura A."/>
            <person name="Kitahashi Y."/>
            <person name="Uohara A."/>
        </authorList>
    </citation>
    <scope>NUCLEOTIDE SEQUENCE [LARGE SCALE GENOMIC DNA]</scope>
    <source>
        <strain evidence="5 6">NBRC 107702</strain>
    </source>
</reference>
<evidence type="ECO:0000256" key="3">
    <source>
        <dbReference type="PIRSR" id="PIRSR000390-2"/>
    </source>
</evidence>
<dbReference type="KEGG" id="pfla:Pflav_076220"/>
<gene>
    <name evidence="5" type="ORF">Pflav_076220</name>
</gene>
<dbReference type="GO" id="GO:0000271">
    <property type="term" value="P:polysaccharide biosynthetic process"/>
    <property type="evidence" value="ECO:0007669"/>
    <property type="project" value="TreeGrafter"/>
</dbReference>
<dbReference type="PANTHER" id="PTHR30244:SF34">
    <property type="entry name" value="DTDP-4-AMINO-4,6-DIDEOXYGALACTOSE TRANSAMINASE"/>
    <property type="match status" value="1"/>
</dbReference>
<comment type="cofactor">
    <cofactor evidence="1">
        <name>pyridoxal 5'-phosphate</name>
        <dbReference type="ChEBI" id="CHEBI:597326"/>
    </cofactor>
</comment>
<keyword evidence="3 4" id="KW-0663">Pyridoxal phosphate</keyword>
<protein>
    <submittedName>
        <fullName evidence="5">Glutamine--scyllo-inositol aminotransferase</fullName>
    </submittedName>
</protein>
<dbReference type="Gene3D" id="3.90.1150.10">
    <property type="entry name" value="Aspartate Aminotransferase, domain 1"/>
    <property type="match status" value="1"/>
</dbReference>
<dbReference type="Pfam" id="PF01041">
    <property type="entry name" value="DegT_DnrJ_EryC1"/>
    <property type="match status" value="1"/>
</dbReference>
<dbReference type="GO" id="GO:0030170">
    <property type="term" value="F:pyridoxal phosphate binding"/>
    <property type="evidence" value="ECO:0007669"/>
    <property type="project" value="TreeGrafter"/>
</dbReference>
<dbReference type="RefSeq" id="WP_173041139.1">
    <property type="nucleotide sequence ID" value="NZ_AP022870.1"/>
</dbReference>
<dbReference type="AlphaFoldDB" id="A0A6F8Y522"/>
<keyword evidence="5" id="KW-0032">Aminotransferase</keyword>
<dbReference type="InterPro" id="IPR015421">
    <property type="entry name" value="PyrdxlP-dep_Trfase_major"/>
</dbReference>
<keyword evidence="5" id="KW-0808">Transferase</keyword>